<feature type="transmembrane region" description="Helical" evidence="7">
    <location>
        <begin position="243"/>
        <end position="263"/>
    </location>
</feature>
<keyword evidence="4 7" id="KW-1133">Transmembrane helix</keyword>
<keyword evidence="6 7" id="KW-0012">Acyltransferase</keyword>
<feature type="transmembrane region" description="Helical" evidence="7">
    <location>
        <begin position="44"/>
        <end position="70"/>
    </location>
</feature>
<comment type="catalytic activity">
    <reaction evidence="7">
        <text>L-cysteinyl-[protein] + hexadecanoyl-CoA = S-hexadecanoyl-L-cysteinyl-[protein] + CoA</text>
        <dbReference type="Rhea" id="RHEA:36683"/>
        <dbReference type="Rhea" id="RHEA-COMP:10131"/>
        <dbReference type="Rhea" id="RHEA-COMP:11032"/>
        <dbReference type="ChEBI" id="CHEBI:29950"/>
        <dbReference type="ChEBI" id="CHEBI:57287"/>
        <dbReference type="ChEBI" id="CHEBI:57379"/>
        <dbReference type="ChEBI" id="CHEBI:74151"/>
        <dbReference type="EC" id="2.3.1.225"/>
    </reaction>
</comment>
<comment type="subcellular location">
    <subcellularLocation>
        <location evidence="1">Membrane</location>
        <topology evidence="1">Multi-pass membrane protein</topology>
    </subcellularLocation>
</comment>
<evidence type="ECO:0000259" key="8">
    <source>
        <dbReference type="Pfam" id="PF01529"/>
    </source>
</evidence>
<dbReference type="EMBL" id="CAJZBQ010000030">
    <property type="protein sequence ID" value="CAG9322191.1"/>
    <property type="molecule type" value="Genomic_DNA"/>
</dbReference>
<feature type="domain" description="Palmitoyltransferase DHHC" evidence="8">
    <location>
        <begin position="158"/>
        <end position="280"/>
    </location>
</feature>
<evidence type="ECO:0000256" key="2">
    <source>
        <dbReference type="ARBA" id="ARBA00022679"/>
    </source>
</evidence>
<dbReference type="InterPro" id="IPR039859">
    <property type="entry name" value="PFA4/ZDH16/20/ERF2-like"/>
</dbReference>
<comment type="similarity">
    <text evidence="7">Belongs to the DHHC palmitoyltransferase family.</text>
</comment>
<dbReference type="PROSITE" id="PS50216">
    <property type="entry name" value="DHHC"/>
    <property type="match status" value="1"/>
</dbReference>
<proteinExistence type="inferred from homology"/>
<protein>
    <recommendedName>
        <fullName evidence="7">Palmitoyltransferase</fullName>
        <ecNumber evidence="7">2.3.1.225</ecNumber>
    </recommendedName>
</protein>
<dbReference type="Pfam" id="PF01529">
    <property type="entry name" value="DHHC"/>
    <property type="match status" value="1"/>
</dbReference>
<dbReference type="AlphaFoldDB" id="A0AAU9J5I7"/>
<evidence type="ECO:0000313" key="10">
    <source>
        <dbReference type="Proteomes" id="UP001162131"/>
    </source>
</evidence>
<dbReference type="Proteomes" id="UP001162131">
    <property type="component" value="Unassembled WGS sequence"/>
</dbReference>
<dbReference type="PANTHER" id="PTHR12246">
    <property type="entry name" value="PALMITOYLTRANSFERASE ZDHHC16"/>
    <property type="match status" value="1"/>
</dbReference>
<keyword evidence="3 7" id="KW-0812">Transmembrane</keyword>
<reference evidence="9" key="1">
    <citation type="submission" date="2021-09" db="EMBL/GenBank/DDBJ databases">
        <authorList>
            <consortium name="AG Swart"/>
            <person name="Singh M."/>
            <person name="Singh A."/>
            <person name="Seah K."/>
            <person name="Emmerich C."/>
        </authorList>
    </citation>
    <scope>NUCLEOTIDE SEQUENCE</scope>
    <source>
        <strain evidence="9">ATCC30299</strain>
    </source>
</reference>
<evidence type="ECO:0000256" key="4">
    <source>
        <dbReference type="ARBA" id="ARBA00022989"/>
    </source>
</evidence>
<feature type="transmembrane region" description="Helical" evidence="7">
    <location>
        <begin position="203"/>
        <end position="223"/>
    </location>
</feature>
<comment type="domain">
    <text evidence="7">The DHHC domain is required for palmitoyltransferase activity.</text>
</comment>
<evidence type="ECO:0000256" key="5">
    <source>
        <dbReference type="ARBA" id="ARBA00023136"/>
    </source>
</evidence>
<gene>
    <name evidence="9" type="ORF">BSTOLATCC_MIC30569</name>
</gene>
<name>A0AAU9J5I7_9CILI</name>
<dbReference type="EC" id="2.3.1.225" evidence="7"/>
<evidence type="ECO:0000256" key="1">
    <source>
        <dbReference type="ARBA" id="ARBA00004141"/>
    </source>
</evidence>
<dbReference type="GO" id="GO:0019706">
    <property type="term" value="F:protein-cysteine S-palmitoyltransferase activity"/>
    <property type="evidence" value="ECO:0007669"/>
    <property type="project" value="UniProtKB-EC"/>
</dbReference>
<evidence type="ECO:0000256" key="7">
    <source>
        <dbReference type="RuleBase" id="RU079119"/>
    </source>
</evidence>
<evidence type="ECO:0000256" key="3">
    <source>
        <dbReference type="ARBA" id="ARBA00022692"/>
    </source>
</evidence>
<comment type="caution">
    <text evidence="9">The sequence shown here is derived from an EMBL/GenBank/DDBJ whole genome shotgun (WGS) entry which is preliminary data.</text>
</comment>
<keyword evidence="10" id="KW-1185">Reference proteome</keyword>
<accession>A0AAU9J5I7</accession>
<dbReference type="GO" id="GO:0016020">
    <property type="term" value="C:membrane"/>
    <property type="evidence" value="ECO:0007669"/>
    <property type="project" value="UniProtKB-SubCell"/>
</dbReference>
<sequence length="333" mass="38440">MAENSGLPILDKALDEANFYLKQSLPPWNEASGLQRLIIFFFKLAIILPVLILIGIIIAGYSLYIIFYVYPLVSSTSDSPDLYFWHSNSEKFTAELRGWVCFGLSSWNLFWLCISVYRAMMTSPGEVPNTSTWEITSINKEVSESTPLTTENRKDGGIRICVHCNLKKPDRCHHCKQCGKCCLKMDHHCNWIANCVGYYNYKYFYLTIFYGASAMAIFIATFWESVVVALYDKETSNSMSFIIVLTYSLMTMLGVTIIAFCIFHTWMIANNYTSIEFCEKRRFKVPGYEKSPYSISTIENFKEALGQNPLLWYFPFESRGKEDKGLYFKSKKY</sequence>
<keyword evidence="2 7" id="KW-0808">Transferase</keyword>
<dbReference type="InterPro" id="IPR001594">
    <property type="entry name" value="Palmitoyltrfase_DHHC"/>
</dbReference>
<organism evidence="9 10">
    <name type="scientific">Blepharisma stoltei</name>
    <dbReference type="NCBI Taxonomy" id="1481888"/>
    <lineage>
        <taxon>Eukaryota</taxon>
        <taxon>Sar</taxon>
        <taxon>Alveolata</taxon>
        <taxon>Ciliophora</taxon>
        <taxon>Postciliodesmatophora</taxon>
        <taxon>Heterotrichea</taxon>
        <taxon>Heterotrichida</taxon>
        <taxon>Blepharismidae</taxon>
        <taxon>Blepharisma</taxon>
    </lineage>
</organism>
<evidence type="ECO:0000313" key="9">
    <source>
        <dbReference type="EMBL" id="CAG9322191.1"/>
    </source>
</evidence>
<keyword evidence="5 7" id="KW-0472">Membrane</keyword>
<evidence type="ECO:0000256" key="6">
    <source>
        <dbReference type="ARBA" id="ARBA00023315"/>
    </source>
</evidence>